<keyword evidence="2" id="KW-1185">Reference proteome</keyword>
<evidence type="ECO:0000313" key="2">
    <source>
        <dbReference type="Proteomes" id="UP000230607"/>
    </source>
</evidence>
<dbReference type="Proteomes" id="UP000230607">
    <property type="component" value="Chromosome 1"/>
</dbReference>
<reference evidence="2" key="1">
    <citation type="submission" date="2017-03" db="EMBL/GenBank/DDBJ databases">
        <authorList>
            <person name="Herbold C."/>
        </authorList>
    </citation>
    <scope>NUCLEOTIDE SEQUENCE [LARGE SCALE GENOMIC DNA]</scope>
</reference>
<sequence>MFTKKGWKEGDHVFASQPNGEHRDIVIGIVTGVENSNIGVNGMIINPVGLKNKVSQGKAGPQSLELLKNPDPKECIFALIYRVEHNNFTGVFDITTDHVEKIHKNIHNIISGWVRESIPELINNVLSLPDGVEKEQAKRILKQRMDTLYDKDLKKYMYSICRGLKILN</sequence>
<dbReference type="RefSeq" id="WP_157928236.1">
    <property type="nucleotide sequence ID" value="NZ_LT841358.1"/>
</dbReference>
<proteinExistence type="predicted"/>
<dbReference type="AlphaFoldDB" id="A0A2H1FI86"/>
<name>A0A2H1FI86_9ARCH</name>
<dbReference type="OrthoDB" id="9026at2157"/>
<evidence type="ECO:0000313" key="1">
    <source>
        <dbReference type="EMBL" id="SMH72479.1"/>
    </source>
</evidence>
<organism evidence="1 2">
    <name type="scientific">Candidatus Nitrosotalea okcheonensis</name>
    <dbReference type="NCBI Taxonomy" id="1903276"/>
    <lineage>
        <taxon>Archaea</taxon>
        <taxon>Nitrososphaerota</taxon>
        <taxon>Nitrososphaeria</taxon>
        <taxon>Nitrosotaleales</taxon>
        <taxon>Nitrosotaleaceae</taxon>
        <taxon>Nitrosotalea</taxon>
    </lineage>
</organism>
<gene>
    <name evidence="1" type="ORF">NCS_30319</name>
</gene>
<dbReference type="EMBL" id="LT841358">
    <property type="protein sequence ID" value="SMH72479.1"/>
    <property type="molecule type" value="Genomic_DNA"/>
</dbReference>
<accession>A0A2H1FI86</accession>
<protein>
    <submittedName>
        <fullName evidence="1">Uncharacterized protein</fullName>
    </submittedName>
</protein>